<keyword evidence="8" id="KW-1185">Reference proteome</keyword>
<gene>
    <name evidence="7" type="ORF">CBW46_005520</name>
</gene>
<keyword evidence="2" id="KW-1003">Cell membrane</keyword>
<feature type="transmembrane region" description="Helical" evidence="6">
    <location>
        <begin position="12"/>
        <end position="40"/>
    </location>
</feature>
<accession>A0A2W1ND45</accession>
<feature type="transmembrane region" description="Helical" evidence="6">
    <location>
        <begin position="123"/>
        <end position="141"/>
    </location>
</feature>
<dbReference type="InterPro" id="IPR052984">
    <property type="entry name" value="UPF0421"/>
</dbReference>
<dbReference type="OrthoDB" id="1653617at2"/>
<dbReference type="AlphaFoldDB" id="A0A2W1ND45"/>
<organism evidence="7 8">
    <name type="scientific">Paenibacillus xerothermodurans</name>
    <dbReference type="NCBI Taxonomy" id="1977292"/>
    <lineage>
        <taxon>Bacteria</taxon>
        <taxon>Bacillati</taxon>
        <taxon>Bacillota</taxon>
        <taxon>Bacilli</taxon>
        <taxon>Bacillales</taxon>
        <taxon>Paenibacillaceae</taxon>
        <taxon>Paenibacillus</taxon>
    </lineage>
</organism>
<dbReference type="Pfam" id="PF06081">
    <property type="entry name" value="ArAE_1"/>
    <property type="match status" value="1"/>
</dbReference>
<dbReference type="EMBL" id="NHRJ02000002">
    <property type="protein sequence ID" value="PZE21864.1"/>
    <property type="molecule type" value="Genomic_DNA"/>
</dbReference>
<evidence type="ECO:0000256" key="2">
    <source>
        <dbReference type="ARBA" id="ARBA00022475"/>
    </source>
</evidence>
<dbReference type="InterPro" id="IPR010343">
    <property type="entry name" value="ArAE_1"/>
</dbReference>
<dbReference type="Proteomes" id="UP000214746">
    <property type="component" value="Unassembled WGS sequence"/>
</dbReference>
<dbReference type="PANTHER" id="PTHR40064">
    <property type="entry name" value="MEMBRANE PROTEIN-RELATED"/>
    <property type="match status" value="1"/>
</dbReference>
<evidence type="ECO:0000256" key="6">
    <source>
        <dbReference type="SAM" id="Phobius"/>
    </source>
</evidence>
<evidence type="ECO:0000313" key="8">
    <source>
        <dbReference type="Proteomes" id="UP000214746"/>
    </source>
</evidence>
<feature type="transmembrane region" description="Helical" evidence="6">
    <location>
        <begin position="60"/>
        <end position="91"/>
    </location>
</feature>
<evidence type="ECO:0000256" key="4">
    <source>
        <dbReference type="ARBA" id="ARBA00022989"/>
    </source>
</evidence>
<evidence type="ECO:0000256" key="1">
    <source>
        <dbReference type="ARBA" id="ARBA00004651"/>
    </source>
</evidence>
<evidence type="ECO:0000256" key="3">
    <source>
        <dbReference type="ARBA" id="ARBA00022692"/>
    </source>
</evidence>
<protein>
    <submittedName>
        <fullName evidence="7">Aromatic acid exporter family protein</fullName>
    </submittedName>
</protein>
<name>A0A2W1ND45_PAEXE</name>
<comment type="caution">
    <text evidence="7">The sequence shown here is derived from an EMBL/GenBank/DDBJ whole genome shotgun (WGS) entry which is preliminary data.</text>
</comment>
<reference evidence="7" key="1">
    <citation type="submission" date="2018-06" db="EMBL/GenBank/DDBJ databases">
        <title>Paenibacillus xerothermodurans sp. nov. an extremely dry heat resistant spore forming bacterium isolated from the soil of Cape Canaveral, Florida.</title>
        <authorList>
            <person name="Seuylemezian A."/>
            <person name="Kaur N."/>
            <person name="Patil P."/>
            <person name="Patil P."/>
            <person name="Mayilraj S."/>
            <person name="Vaishampayan P."/>
        </authorList>
    </citation>
    <scope>NUCLEOTIDE SEQUENCE [LARGE SCALE GENOMIC DNA]</scope>
    <source>
        <strain evidence="7">ATCC 27380</strain>
    </source>
</reference>
<evidence type="ECO:0000256" key="5">
    <source>
        <dbReference type="ARBA" id="ARBA00023136"/>
    </source>
</evidence>
<evidence type="ECO:0000313" key="7">
    <source>
        <dbReference type="EMBL" id="PZE21864.1"/>
    </source>
</evidence>
<dbReference type="GO" id="GO:0005886">
    <property type="term" value="C:plasma membrane"/>
    <property type="evidence" value="ECO:0007669"/>
    <property type="project" value="UniProtKB-SubCell"/>
</dbReference>
<keyword evidence="4 6" id="KW-1133">Transmembrane helix</keyword>
<dbReference type="RefSeq" id="WP_089199006.1">
    <property type="nucleotide sequence ID" value="NZ_NHRJ02000002.1"/>
</dbReference>
<keyword evidence="5 6" id="KW-0472">Membrane</keyword>
<dbReference type="PANTHER" id="PTHR40064:SF1">
    <property type="entry name" value="MEMBRANE PROTEIN"/>
    <property type="match status" value="1"/>
</dbReference>
<sequence>MAFGARVLKTGIAVALALYVCSLLEFTAPVIAAVAAIFAMQPSIYRSWRYFIDQIQTNTLGATLAMVAGSLFSNDPFFIGLVCVLVIMICLKLKMEETIGLTLVTVIAVMEASGQWQFALSRFILSLIGIGSAFLINILFIPPKPKEQFVSQVQGVFSKLSLLLRTFISDEIKENVFRDEKESLDNAYNSLAQKYNLFEEELKKLKRPKYSRIRHLVVYKQMLSTVRKGIAVLEAVEEHYFQSAHTPDMDRYFDNYLERLTKYHEHVMLKFDDKLKPEHEEAQRMEEANEEFMRTMIEGYNEGHDGQLRLSIVAAAMYDYCYQIGRLDKLVEQFNKGPEDKDTAEKALGWFKGRQ</sequence>
<proteinExistence type="predicted"/>
<comment type="subcellular location">
    <subcellularLocation>
        <location evidence="1">Cell membrane</location>
        <topology evidence="1">Multi-pass membrane protein</topology>
    </subcellularLocation>
</comment>
<keyword evidence="3 6" id="KW-0812">Transmembrane</keyword>